<reference evidence="7 8" key="1">
    <citation type="submission" date="2016-10" db="EMBL/GenBank/DDBJ databases">
        <authorList>
            <person name="de Groot N.N."/>
        </authorList>
    </citation>
    <scope>NUCLEOTIDE SEQUENCE [LARGE SCALE GENOMIC DNA]</scope>
    <source>
        <strain evidence="7 8">CGMCC 1.7005</strain>
    </source>
</reference>
<evidence type="ECO:0000256" key="4">
    <source>
        <dbReference type="ARBA" id="ARBA00022989"/>
    </source>
</evidence>
<accession>A0A1I7BNM9</accession>
<organism evidence="7 8">
    <name type="scientific">Lishizhenia tianjinensis</name>
    <dbReference type="NCBI Taxonomy" id="477690"/>
    <lineage>
        <taxon>Bacteria</taxon>
        <taxon>Pseudomonadati</taxon>
        <taxon>Bacteroidota</taxon>
        <taxon>Flavobacteriia</taxon>
        <taxon>Flavobacteriales</taxon>
        <taxon>Crocinitomicaceae</taxon>
        <taxon>Lishizhenia</taxon>
    </lineage>
</organism>
<gene>
    <name evidence="7" type="ORF">SAMN05216474_2944</name>
</gene>
<dbReference type="CDD" id="cd10432">
    <property type="entry name" value="BI-1-like_bacterial"/>
    <property type="match status" value="1"/>
</dbReference>
<feature type="transmembrane region" description="Helical" evidence="6">
    <location>
        <begin position="66"/>
        <end position="85"/>
    </location>
</feature>
<keyword evidence="3 6" id="KW-0812">Transmembrane</keyword>
<dbReference type="OrthoDB" id="9793828at2"/>
<evidence type="ECO:0000313" key="8">
    <source>
        <dbReference type="Proteomes" id="UP000236454"/>
    </source>
</evidence>
<feature type="transmembrane region" description="Helical" evidence="6">
    <location>
        <begin position="151"/>
        <end position="170"/>
    </location>
</feature>
<name>A0A1I7BNM9_9FLAO</name>
<keyword evidence="8" id="KW-1185">Reference proteome</keyword>
<dbReference type="Proteomes" id="UP000236454">
    <property type="component" value="Unassembled WGS sequence"/>
</dbReference>
<evidence type="ECO:0000256" key="1">
    <source>
        <dbReference type="ARBA" id="ARBA00004141"/>
    </source>
</evidence>
<comment type="subcellular location">
    <subcellularLocation>
        <location evidence="1">Membrane</location>
        <topology evidence="1">Multi-pass membrane protein</topology>
    </subcellularLocation>
</comment>
<feature type="transmembrane region" description="Helical" evidence="6">
    <location>
        <begin position="176"/>
        <end position="194"/>
    </location>
</feature>
<dbReference type="PANTHER" id="PTHR23291">
    <property type="entry name" value="BAX INHIBITOR-RELATED"/>
    <property type="match status" value="1"/>
</dbReference>
<evidence type="ECO:0000256" key="5">
    <source>
        <dbReference type="ARBA" id="ARBA00023136"/>
    </source>
</evidence>
<protein>
    <recommendedName>
        <fullName evidence="9">Modulator of FtsH protease</fullName>
    </recommendedName>
</protein>
<dbReference type="EMBL" id="FPAS01000006">
    <property type="protein sequence ID" value="SFT88790.1"/>
    <property type="molecule type" value="Genomic_DNA"/>
</dbReference>
<keyword evidence="5 6" id="KW-0472">Membrane</keyword>
<feature type="transmembrane region" description="Helical" evidence="6">
    <location>
        <begin position="92"/>
        <end position="114"/>
    </location>
</feature>
<keyword evidence="4 6" id="KW-1133">Transmembrane helix</keyword>
<evidence type="ECO:0000313" key="7">
    <source>
        <dbReference type="EMBL" id="SFT88790.1"/>
    </source>
</evidence>
<dbReference type="PANTHER" id="PTHR23291:SF50">
    <property type="entry name" value="PROTEIN LIFEGUARD 4"/>
    <property type="match status" value="1"/>
</dbReference>
<feature type="transmembrane region" description="Helical" evidence="6">
    <location>
        <begin position="27"/>
        <end position="46"/>
    </location>
</feature>
<feature type="transmembrane region" description="Helical" evidence="6">
    <location>
        <begin position="214"/>
        <end position="237"/>
    </location>
</feature>
<dbReference type="AlphaFoldDB" id="A0A1I7BNM9"/>
<evidence type="ECO:0000256" key="6">
    <source>
        <dbReference type="RuleBase" id="RU004379"/>
    </source>
</evidence>
<dbReference type="Pfam" id="PF01027">
    <property type="entry name" value="Bax1-I"/>
    <property type="match status" value="1"/>
</dbReference>
<evidence type="ECO:0000256" key="2">
    <source>
        <dbReference type="ARBA" id="ARBA00010350"/>
    </source>
</evidence>
<dbReference type="GO" id="GO:0005886">
    <property type="term" value="C:plasma membrane"/>
    <property type="evidence" value="ECO:0007669"/>
    <property type="project" value="TreeGrafter"/>
</dbReference>
<comment type="similarity">
    <text evidence="2 6">Belongs to the BI1 family.</text>
</comment>
<evidence type="ECO:0008006" key="9">
    <source>
        <dbReference type="Google" id="ProtNLM"/>
    </source>
</evidence>
<evidence type="ECO:0000256" key="3">
    <source>
        <dbReference type="ARBA" id="ARBA00022692"/>
    </source>
</evidence>
<dbReference type="STRING" id="477690.SAMN05216474_2944"/>
<feature type="transmembrane region" description="Helical" evidence="6">
    <location>
        <begin position="120"/>
        <end position="139"/>
    </location>
</feature>
<proteinExistence type="inferred from homology"/>
<sequence>MSNEILDFTESNQSLSKAQSKEFFRSVYSYMVLALVLSGAISYWMAASGNVFEWFLNQETGAISTFFYIVVFAPVGLALLVQMAYNRLSMPVLLVSFIAYAVLIGMSLSTIFLLYSIGQIASTFFISAGAFAAMAVLGYTTKTDLTKMGSLLYMAFIGIFIASIVNFWMGSETMDWIISIVGVFVFTGLTAYYMQNFKAIAEDTSIGAVDKRKLALIGGLQLYILFINLFMSLLRILNRD</sequence>
<dbReference type="RefSeq" id="WP_090252504.1">
    <property type="nucleotide sequence ID" value="NZ_FPAS01000006.1"/>
</dbReference>
<dbReference type="InterPro" id="IPR006214">
    <property type="entry name" value="Bax_inhibitor_1-related"/>
</dbReference>